<evidence type="ECO:0000313" key="3">
    <source>
        <dbReference type="Proteomes" id="UP000886595"/>
    </source>
</evidence>
<feature type="domain" description="NOG1 N-terminal helical" evidence="1">
    <location>
        <begin position="5"/>
        <end position="164"/>
    </location>
</feature>
<dbReference type="OrthoDB" id="1106448at2759"/>
<protein>
    <recommendedName>
        <fullName evidence="1">NOG1 N-terminal helical domain-containing protein</fullName>
    </recommendedName>
</protein>
<sequence length="238" mass="26627">MENEFKKISSLVPKEKDFIDVIVSLKEPTPRCTSYYVDESMLMDICADKVSSAARSFSDMLFKVFEGFPSLSRIGQLYLSVLHQRFDYVRYADAHDEVSFASLMMIDISETYLTLLNNADDCDSLDKCKSLKRDAFACMLALVRRCLPSLAFLDNVREYMANLDDGVGASASAAAANYKHDEGYTVPQLMQHEFAENIAHLVDPQTLVWLAELDRVPIPSLKDGGLTLVRCAASHTAK</sequence>
<dbReference type="EMBL" id="JAAMPC010000007">
    <property type="protein sequence ID" value="KAG2301660.1"/>
    <property type="molecule type" value="Genomic_DNA"/>
</dbReference>
<reference evidence="2 3" key="1">
    <citation type="submission" date="2020-02" db="EMBL/GenBank/DDBJ databases">
        <authorList>
            <person name="Ma Q."/>
            <person name="Huang Y."/>
            <person name="Song X."/>
            <person name="Pei D."/>
        </authorList>
    </citation>
    <scope>NUCLEOTIDE SEQUENCE [LARGE SCALE GENOMIC DNA]</scope>
    <source>
        <strain evidence="2">Sxm20200214</strain>
        <tissue evidence="2">Leaf</tissue>
    </source>
</reference>
<comment type="caution">
    <text evidence="2">The sequence shown here is derived from an EMBL/GenBank/DDBJ whole genome shotgun (WGS) entry which is preliminary data.</text>
</comment>
<dbReference type="InterPro" id="IPR041623">
    <property type="entry name" value="NOG1_N"/>
</dbReference>
<proteinExistence type="predicted"/>
<keyword evidence="3" id="KW-1185">Reference proteome</keyword>
<dbReference type="Proteomes" id="UP000886595">
    <property type="component" value="Unassembled WGS sequence"/>
</dbReference>
<organism evidence="2 3">
    <name type="scientific">Brassica carinata</name>
    <name type="common">Ethiopian mustard</name>
    <name type="synonym">Abyssinian cabbage</name>
    <dbReference type="NCBI Taxonomy" id="52824"/>
    <lineage>
        <taxon>Eukaryota</taxon>
        <taxon>Viridiplantae</taxon>
        <taxon>Streptophyta</taxon>
        <taxon>Embryophyta</taxon>
        <taxon>Tracheophyta</taxon>
        <taxon>Spermatophyta</taxon>
        <taxon>Magnoliopsida</taxon>
        <taxon>eudicotyledons</taxon>
        <taxon>Gunneridae</taxon>
        <taxon>Pentapetalae</taxon>
        <taxon>rosids</taxon>
        <taxon>malvids</taxon>
        <taxon>Brassicales</taxon>
        <taxon>Brassicaceae</taxon>
        <taxon>Brassiceae</taxon>
        <taxon>Brassica</taxon>
    </lineage>
</organism>
<accession>A0A8X7SA50</accession>
<dbReference type="Pfam" id="PF17835">
    <property type="entry name" value="NOG1_N"/>
    <property type="match status" value="1"/>
</dbReference>
<name>A0A8X7SA50_BRACI</name>
<gene>
    <name evidence="2" type="ORF">Bca52824_030311</name>
</gene>
<evidence type="ECO:0000259" key="1">
    <source>
        <dbReference type="Pfam" id="PF17835"/>
    </source>
</evidence>
<evidence type="ECO:0000313" key="2">
    <source>
        <dbReference type="EMBL" id="KAG2301660.1"/>
    </source>
</evidence>
<dbReference type="PANTHER" id="PTHR45759">
    <property type="entry name" value="NUCLEOLAR GTP-BINDING PROTEIN 1"/>
    <property type="match status" value="1"/>
</dbReference>
<dbReference type="Gene3D" id="1.20.120.1190">
    <property type="match status" value="1"/>
</dbReference>
<dbReference type="AlphaFoldDB" id="A0A8X7SA50"/>